<dbReference type="SFLD" id="SFLDS00003">
    <property type="entry name" value="Haloacid_Dehalogenase"/>
    <property type="match status" value="1"/>
</dbReference>
<dbReference type="GO" id="GO:0008967">
    <property type="term" value="F:phosphoglycolate phosphatase activity"/>
    <property type="evidence" value="ECO:0007669"/>
    <property type="project" value="TreeGrafter"/>
</dbReference>
<dbReference type="EMBL" id="QVEP01000009">
    <property type="protein sequence ID" value="RGB80741.1"/>
    <property type="molecule type" value="Genomic_DNA"/>
</dbReference>
<evidence type="ECO:0000313" key="1">
    <source>
        <dbReference type="EMBL" id="RGB80741.1"/>
    </source>
</evidence>
<sequence length="220" mass="24645">MSRRYDTVIFDLDGTLLNTLEDLADGVNAALKHFGRPERTLDEVRQFVGNGVLNLMDRAVPEGKEAKDFQAIYEWFKAYYAAHSEVKTRAYDGIPELLKQLQAEHFKMAIVSNKFHDAVCQLSRCYFGELLPVSIGENEAAGIRKKPAPDTVFTALERLGSTVEHAVYIGDSEVDAATARNAGMDCILVSWGFRERELLASYDPVAIADQPSDIWEILNR</sequence>
<proteinExistence type="predicted"/>
<dbReference type="InterPro" id="IPR036412">
    <property type="entry name" value="HAD-like_sf"/>
</dbReference>
<dbReference type="InterPro" id="IPR023198">
    <property type="entry name" value="PGP-like_dom2"/>
</dbReference>
<protein>
    <submittedName>
        <fullName evidence="1">HAD family hydrolase</fullName>
    </submittedName>
</protein>
<dbReference type="NCBIfam" id="TIGR01549">
    <property type="entry name" value="HAD-SF-IA-v1"/>
    <property type="match status" value="1"/>
</dbReference>
<dbReference type="PANTHER" id="PTHR43434">
    <property type="entry name" value="PHOSPHOGLYCOLATE PHOSPHATASE"/>
    <property type="match status" value="1"/>
</dbReference>
<dbReference type="SFLD" id="SFLDG01135">
    <property type="entry name" value="C1.5.6:_HAD__Beta-PGM__Phospha"/>
    <property type="match status" value="1"/>
</dbReference>
<dbReference type="GO" id="GO:0005829">
    <property type="term" value="C:cytosol"/>
    <property type="evidence" value="ECO:0007669"/>
    <property type="project" value="TreeGrafter"/>
</dbReference>
<keyword evidence="1" id="KW-0378">Hydrolase</keyword>
<dbReference type="PANTHER" id="PTHR43434:SF1">
    <property type="entry name" value="PHOSPHOGLYCOLATE PHOSPHATASE"/>
    <property type="match status" value="1"/>
</dbReference>
<organism evidence="1 2">
    <name type="scientific">Coprococcus catus</name>
    <dbReference type="NCBI Taxonomy" id="116085"/>
    <lineage>
        <taxon>Bacteria</taxon>
        <taxon>Bacillati</taxon>
        <taxon>Bacillota</taxon>
        <taxon>Clostridia</taxon>
        <taxon>Lachnospirales</taxon>
        <taxon>Lachnospiraceae</taxon>
        <taxon>Coprococcus</taxon>
    </lineage>
</organism>
<dbReference type="InterPro" id="IPR050155">
    <property type="entry name" value="HAD-like_hydrolase_sf"/>
</dbReference>
<dbReference type="GO" id="GO:0006281">
    <property type="term" value="P:DNA repair"/>
    <property type="evidence" value="ECO:0007669"/>
    <property type="project" value="TreeGrafter"/>
</dbReference>
<accession>A0A3E2TQ22</accession>
<dbReference type="InterPro" id="IPR041492">
    <property type="entry name" value="HAD_2"/>
</dbReference>
<dbReference type="RefSeq" id="WP_015513771.1">
    <property type="nucleotide sequence ID" value="NZ_JAQCWV010000015.1"/>
</dbReference>
<dbReference type="Proteomes" id="UP000260773">
    <property type="component" value="Unassembled WGS sequence"/>
</dbReference>
<dbReference type="Pfam" id="PF13419">
    <property type="entry name" value="HAD_2"/>
    <property type="match status" value="1"/>
</dbReference>
<dbReference type="InterPro" id="IPR023214">
    <property type="entry name" value="HAD_sf"/>
</dbReference>
<dbReference type="InterPro" id="IPR006439">
    <property type="entry name" value="HAD-SF_hydro_IA"/>
</dbReference>
<comment type="caution">
    <text evidence="1">The sequence shown here is derived from an EMBL/GenBank/DDBJ whole genome shotgun (WGS) entry which is preliminary data.</text>
</comment>
<dbReference type="Gene3D" id="3.40.50.1000">
    <property type="entry name" value="HAD superfamily/HAD-like"/>
    <property type="match status" value="1"/>
</dbReference>
<dbReference type="NCBIfam" id="TIGR01509">
    <property type="entry name" value="HAD-SF-IA-v3"/>
    <property type="match status" value="1"/>
</dbReference>
<dbReference type="AlphaFoldDB" id="A0A3E2TQ22"/>
<dbReference type="Gene3D" id="1.10.150.240">
    <property type="entry name" value="Putative phosphatase, domain 2"/>
    <property type="match status" value="1"/>
</dbReference>
<name>A0A3E2TQ22_9FIRM</name>
<reference evidence="1 2" key="1">
    <citation type="submission" date="2018-08" db="EMBL/GenBank/DDBJ databases">
        <title>A genome reference for cultivated species of the human gut microbiota.</title>
        <authorList>
            <person name="Zou Y."/>
            <person name="Xue W."/>
            <person name="Luo G."/>
        </authorList>
    </citation>
    <scope>NUCLEOTIDE SEQUENCE [LARGE SCALE GENOMIC DNA]</scope>
    <source>
        <strain evidence="1 2">AF45-17</strain>
    </source>
</reference>
<dbReference type="SFLD" id="SFLDG01129">
    <property type="entry name" value="C1.5:_HAD__Beta-PGM__Phosphata"/>
    <property type="match status" value="1"/>
</dbReference>
<gene>
    <name evidence="1" type="ORF">DW070_05500</name>
</gene>
<evidence type="ECO:0000313" key="2">
    <source>
        <dbReference type="Proteomes" id="UP000260773"/>
    </source>
</evidence>
<dbReference type="SUPFAM" id="SSF56784">
    <property type="entry name" value="HAD-like"/>
    <property type="match status" value="1"/>
</dbReference>